<dbReference type="EMBL" id="VTUX01000004">
    <property type="protein sequence ID" value="KAA1191820.1"/>
    <property type="molecule type" value="Genomic_DNA"/>
</dbReference>
<evidence type="ECO:0000313" key="3">
    <source>
        <dbReference type="Proteomes" id="UP000323708"/>
    </source>
</evidence>
<gene>
    <name evidence="2" type="ORF">F0M18_09805</name>
</gene>
<accession>A0A5B0WXP3</accession>
<dbReference type="Proteomes" id="UP000323708">
    <property type="component" value="Unassembled WGS sequence"/>
</dbReference>
<dbReference type="Pfam" id="PF09861">
    <property type="entry name" value="Lar_N"/>
    <property type="match status" value="1"/>
</dbReference>
<feature type="domain" description="LarA-like N-terminal" evidence="1">
    <location>
        <begin position="30"/>
        <end position="187"/>
    </location>
</feature>
<keyword evidence="3" id="KW-1185">Reference proteome</keyword>
<sequence length="440" mass="47392">MIPEKIEVNVAGGLDVALPRMVRVRQKFACQEIDSVSAAVAEQFADPAITDQIKPGMRIAVGCGSRGIANVAECARAVVDKLKELGAEPFIFPAMGSHGSASAEGQVKVLDSLGINEQTMGCAIHSSMDVVELGQLDNGMPVYFDRHAAEADAVMLVCRVKAHTNFRAPIESGIVKMLVIGMGKIRGASATHWYGFESFGELLPQAAEFIMQKINFLAGVAMVENAEDRTALVEVVPGTRVMQREPELLRMARDWMPRLQFDDIDVLVVDRIGKNITGAGMDPNITGRNARDTDWDAGIQIRKIAVLGLTPETDGNATGVGAADVITMRLYRDFDPAKTYANVIAATLLDGACIPMIMNTDQEAVQLALKTLPRTLPEEATLVHIANTLEISEIDVSENLLPYVRANPEKFEVVGDAAPLAFDAEGNLTPMPSHGARGDE</sequence>
<organism evidence="2 3">
    <name type="scientific">Pseudohalioglobus sediminis</name>
    <dbReference type="NCBI Taxonomy" id="2606449"/>
    <lineage>
        <taxon>Bacteria</taxon>
        <taxon>Pseudomonadati</taxon>
        <taxon>Pseudomonadota</taxon>
        <taxon>Gammaproteobacteria</taxon>
        <taxon>Cellvibrionales</taxon>
        <taxon>Halieaceae</taxon>
        <taxon>Pseudohalioglobus</taxon>
    </lineage>
</organism>
<reference evidence="2 3" key="1">
    <citation type="submission" date="2019-09" db="EMBL/GenBank/DDBJ databases">
        <authorList>
            <person name="Chen X.-Y."/>
        </authorList>
    </citation>
    <scope>NUCLEOTIDE SEQUENCE [LARGE SCALE GENOMIC DNA]</scope>
    <source>
        <strain evidence="2 3">NY5</strain>
    </source>
</reference>
<evidence type="ECO:0000313" key="2">
    <source>
        <dbReference type="EMBL" id="KAA1191820.1"/>
    </source>
</evidence>
<comment type="caution">
    <text evidence="2">The sequence shown here is derived from an EMBL/GenBank/DDBJ whole genome shotgun (WGS) entry which is preliminary data.</text>
</comment>
<dbReference type="InterPro" id="IPR018657">
    <property type="entry name" value="LarA-like_N"/>
</dbReference>
<dbReference type="Gene3D" id="3.40.50.11440">
    <property type="match status" value="1"/>
</dbReference>
<protein>
    <submittedName>
        <fullName evidence="2">DUF2088 domain-containing protein</fullName>
    </submittedName>
</protein>
<name>A0A5B0WXP3_9GAMM</name>
<dbReference type="GO" id="GO:0050043">
    <property type="term" value="F:lactate racemase activity"/>
    <property type="evidence" value="ECO:0007669"/>
    <property type="project" value="InterPro"/>
</dbReference>
<dbReference type="AlphaFoldDB" id="A0A5B0WXP3"/>
<dbReference type="RefSeq" id="WP_149611255.1">
    <property type="nucleotide sequence ID" value="NZ_VTUX01000004.1"/>
</dbReference>
<evidence type="ECO:0000259" key="1">
    <source>
        <dbReference type="Pfam" id="PF09861"/>
    </source>
</evidence>
<proteinExistence type="predicted"/>